<dbReference type="Proteomes" id="UP000238701">
    <property type="component" value="Unassembled WGS sequence"/>
</dbReference>
<proteinExistence type="predicted"/>
<dbReference type="AlphaFoldDB" id="A0A2U3K1D7"/>
<sequence length="78" mass="9150">MRIPKTFTVEESLLADLERSRGNRSTSERVNELLKRALEHEAKENLEREAALFYSENANDRAERRAFQKASIRSLERD</sequence>
<evidence type="ECO:0000313" key="1">
    <source>
        <dbReference type="EMBL" id="SPF33481.1"/>
    </source>
</evidence>
<dbReference type="EMBL" id="OMOD01000023">
    <property type="protein sequence ID" value="SPF33481.1"/>
    <property type="molecule type" value="Genomic_DNA"/>
</dbReference>
<reference evidence="2" key="1">
    <citation type="submission" date="2018-02" db="EMBL/GenBank/DDBJ databases">
        <authorList>
            <person name="Hausmann B."/>
        </authorList>
    </citation>
    <scope>NUCLEOTIDE SEQUENCE [LARGE SCALE GENOMIC DNA]</scope>
    <source>
        <strain evidence="2">Peat soil MAG SbA1</strain>
    </source>
</reference>
<gene>
    <name evidence="1" type="ORF">SBA1_1190003</name>
</gene>
<protein>
    <submittedName>
        <fullName evidence="1">Uncharacterized protein</fullName>
    </submittedName>
</protein>
<evidence type="ECO:0000313" key="2">
    <source>
        <dbReference type="Proteomes" id="UP000238701"/>
    </source>
</evidence>
<organism evidence="1 2">
    <name type="scientific">Candidatus Sulfotelmatobacter kueseliae</name>
    <dbReference type="NCBI Taxonomy" id="2042962"/>
    <lineage>
        <taxon>Bacteria</taxon>
        <taxon>Pseudomonadati</taxon>
        <taxon>Acidobacteriota</taxon>
        <taxon>Terriglobia</taxon>
        <taxon>Terriglobales</taxon>
        <taxon>Candidatus Korobacteraceae</taxon>
        <taxon>Candidatus Sulfotelmatobacter</taxon>
    </lineage>
</organism>
<accession>A0A2U3K1D7</accession>
<name>A0A2U3K1D7_9BACT</name>